<dbReference type="EMBL" id="VSSQ01025382">
    <property type="protein sequence ID" value="MPM73468.1"/>
    <property type="molecule type" value="Genomic_DNA"/>
</dbReference>
<protein>
    <submittedName>
        <fullName evidence="1">Uncharacterized protein</fullName>
    </submittedName>
</protein>
<evidence type="ECO:0000313" key="1">
    <source>
        <dbReference type="EMBL" id="MPM73468.1"/>
    </source>
</evidence>
<name>A0A645C7S9_9ZZZZ</name>
<gene>
    <name evidence="1" type="ORF">SDC9_120448</name>
</gene>
<reference evidence="1" key="1">
    <citation type="submission" date="2019-08" db="EMBL/GenBank/DDBJ databases">
        <authorList>
            <person name="Kucharzyk K."/>
            <person name="Murdoch R.W."/>
            <person name="Higgins S."/>
            <person name="Loffler F."/>
        </authorList>
    </citation>
    <scope>NUCLEOTIDE SEQUENCE</scope>
</reference>
<sequence length="95" mass="10440">MARKLGKHRIKHLRLDAQNNNIRKISSLSIAGGDTHAQPRRLLQLSGSGIGKNDTLRRQKSVAQHAAQNGAGHVSRANKSKSIINQNYPLPAVFR</sequence>
<dbReference type="AlphaFoldDB" id="A0A645C7S9"/>
<proteinExistence type="predicted"/>
<accession>A0A645C7S9</accession>
<comment type="caution">
    <text evidence="1">The sequence shown here is derived from an EMBL/GenBank/DDBJ whole genome shotgun (WGS) entry which is preliminary data.</text>
</comment>
<organism evidence="1">
    <name type="scientific">bioreactor metagenome</name>
    <dbReference type="NCBI Taxonomy" id="1076179"/>
    <lineage>
        <taxon>unclassified sequences</taxon>
        <taxon>metagenomes</taxon>
        <taxon>ecological metagenomes</taxon>
    </lineage>
</organism>